<gene>
    <name evidence="2" type="primary">tssB</name>
    <name evidence="2" type="ORF">ACFOMG_08275</name>
</gene>
<dbReference type="Proteomes" id="UP001595722">
    <property type="component" value="Unassembled WGS sequence"/>
</dbReference>
<reference evidence="3" key="1">
    <citation type="journal article" date="2019" name="Int. J. Syst. Evol. Microbiol.">
        <title>The Global Catalogue of Microorganisms (GCM) 10K type strain sequencing project: providing services to taxonomists for standard genome sequencing and annotation.</title>
        <authorList>
            <consortium name="The Broad Institute Genomics Platform"/>
            <consortium name="The Broad Institute Genome Sequencing Center for Infectious Disease"/>
            <person name="Wu L."/>
            <person name="Ma J."/>
        </authorList>
    </citation>
    <scope>NUCLEOTIDE SEQUENCE [LARGE SCALE GENOMIC DNA]</scope>
    <source>
        <strain evidence="3">KCTC 42424</strain>
    </source>
</reference>
<dbReference type="PANTHER" id="PTHR35850">
    <property type="entry name" value="CYTOPLASMIC PROTEIN-RELATED"/>
    <property type="match status" value="1"/>
</dbReference>
<keyword evidence="3" id="KW-1185">Reference proteome</keyword>
<evidence type="ECO:0000313" key="2">
    <source>
        <dbReference type="EMBL" id="MFC3680102.1"/>
    </source>
</evidence>
<dbReference type="EMBL" id="JBHRYB010000005">
    <property type="protein sequence ID" value="MFC3680102.1"/>
    <property type="molecule type" value="Genomic_DNA"/>
</dbReference>
<protein>
    <submittedName>
        <fullName evidence="2">Type VI secretion system contractile sheath small subunit</fullName>
    </submittedName>
</protein>
<organism evidence="2 3">
    <name type="scientific">Bacterioplanoides pacificum</name>
    <dbReference type="NCBI Taxonomy" id="1171596"/>
    <lineage>
        <taxon>Bacteria</taxon>
        <taxon>Pseudomonadati</taxon>
        <taxon>Pseudomonadota</taxon>
        <taxon>Gammaproteobacteria</taxon>
        <taxon>Oceanospirillales</taxon>
        <taxon>Oceanospirillaceae</taxon>
        <taxon>Bacterioplanoides</taxon>
    </lineage>
</organism>
<name>A0ABV7VSG1_9GAMM</name>
<dbReference type="Pfam" id="PF05591">
    <property type="entry name" value="T6SS_VipA"/>
    <property type="match status" value="1"/>
</dbReference>
<feature type="region of interest" description="Disordered" evidence="1">
    <location>
        <begin position="1"/>
        <end position="24"/>
    </location>
</feature>
<evidence type="ECO:0000256" key="1">
    <source>
        <dbReference type="SAM" id="MobiDB-lite"/>
    </source>
</evidence>
<dbReference type="PANTHER" id="PTHR35850:SF2">
    <property type="entry name" value="TYPE VI SECRETION SYSTEM CONTRACTILE SHEATH SMALL SUBUNIT"/>
    <property type="match status" value="1"/>
</dbReference>
<dbReference type="RefSeq" id="WP_376865947.1">
    <property type="nucleotide sequence ID" value="NZ_JBHRYB010000005.1"/>
</dbReference>
<sequence length="162" mass="17874">MAGNGSVAPKERINISYKSNTGGASESVELPLKLLVMDDFTGRESDEVIEDREPVNVNKDNFNDVIKSHNLSMSFSVPNKLREQSDDDISVELKMDSLQDFGPSKVAEQVPELASLLELRRALQALKGPLGNVPAFRKTIQSILENSETRAQIMSELGLNEE</sequence>
<dbReference type="NCBIfam" id="TIGR03358">
    <property type="entry name" value="VI_chp_5"/>
    <property type="match status" value="1"/>
</dbReference>
<comment type="caution">
    <text evidence="2">The sequence shown here is derived from an EMBL/GenBank/DDBJ whole genome shotgun (WGS) entry which is preliminary data.</text>
</comment>
<accession>A0ABV7VSG1</accession>
<dbReference type="PIRSF" id="PIRSF028301">
    <property type="entry name" value="UCP028301"/>
    <property type="match status" value="1"/>
</dbReference>
<evidence type="ECO:0000313" key="3">
    <source>
        <dbReference type="Proteomes" id="UP001595722"/>
    </source>
</evidence>
<dbReference type="InterPro" id="IPR008312">
    <property type="entry name" value="T6SS_TssB1"/>
</dbReference>
<proteinExistence type="predicted"/>